<accession>A0A0B2PKV2</accession>
<dbReference type="EMBL" id="KN665076">
    <property type="protein sequence ID" value="KHN09735.1"/>
    <property type="molecule type" value="Genomic_DNA"/>
</dbReference>
<gene>
    <name evidence="1" type="ORF">glysoja_045349</name>
</gene>
<reference evidence="1" key="1">
    <citation type="submission" date="2014-07" db="EMBL/GenBank/DDBJ databases">
        <title>Identification of a novel salt tolerance gene in wild soybean by whole-genome sequencing.</title>
        <authorList>
            <person name="Lam H.-M."/>
            <person name="Qi X."/>
            <person name="Li M.-W."/>
            <person name="Liu X."/>
            <person name="Xie M."/>
            <person name="Ni M."/>
            <person name="Xu X."/>
        </authorList>
    </citation>
    <scope>NUCLEOTIDE SEQUENCE [LARGE SCALE GENOMIC DNA]</scope>
    <source>
        <tissue evidence="1">Root</tissue>
    </source>
</reference>
<sequence length="119" mass="13417">MDPSRKKEKGRYDVVELKTLGNQLLLTFVSPPHHVLESLLSHHSFLLPLLPKLPSSYASAAAATAPSVVGDQSEFIYLSWLRSKFYEFLKSLLNVYSTSPPTFLVDLLASKYLKHIDVR</sequence>
<dbReference type="Proteomes" id="UP000053555">
    <property type="component" value="Unassembled WGS sequence"/>
</dbReference>
<name>A0A0B2PKV2_GLYSO</name>
<evidence type="ECO:0000313" key="1">
    <source>
        <dbReference type="EMBL" id="KHN09735.1"/>
    </source>
</evidence>
<protein>
    <submittedName>
        <fullName evidence="1">Uncharacterized protein</fullName>
    </submittedName>
</protein>
<dbReference type="AlphaFoldDB" id="A0A0B2PKV2"/>
<organism evidence="1">
    <name type="scientific">Glycine soja</name>
    <name type="common">Wild soybean</name>
    <dbReference type="NCBI Taxonomy" id="3848"/>
    <lineage>
        <taxon>Eukaryota</taxon>
        <taxon>Viridiplantae</taxon>
        <taxon>Streptophyta</taxon>
        <taxon>Embryophyta</taxon>
        <taxon>Tracheophyta</taxon>
        <taxon>Spermatophyta</taxon>
        <taxon>Magnoliopsida</taxon>
        <taxon>eudicotyledons</taxon>
        <taxon>Gunneridae</taxon>
        <taxon>Pentapetalae</taxon>
        <taxon>rosids</taxon>
        <taxon>fabids</taxon>
        <taxon>Fabales</taxon>
        <taxon>Fabaceae</taxon>
        <taxon>Papilionoideae</taxon>
        <taxon>50 kb inversion clade</taxon>
        <taxon>NPAAA clade</taxon>
        <taxon>indigoferoid/millettioid clade</taxon>
        <taxon>Phaseoleae</taxon>
        <taxon>Glycine</taxon>
        <taxon>Glycine subgen. Soja</taxon>
    </lineage>
</organism>
<proteinExistence type="predicted"/>